<evidence type="ECO:0000256" key="6">
    <source>
        <dbReference type="RuleBase" id="RU365102"/>
    </source>
</evidence>
<comment type="caution">
    <text evidence="6">Lacks conserved residue(s) required for the propagation of feature annotation.</text>
</comment>
<reference evidence="7 8" key="1">
    <citation type="submission" date="2016-10" db="EMBL/GenBank/DDBJ databases">
        <authorList>
            <person name="de Groot N.N."/>
        </authorList>
    </citation>
    <scope>NUCLEOTIDE SEQUENCE [LARGE SCALE GENOMIC DNA]</scope>
    <source>
        <strain evidence="7 8">DSM 25927</strain>
    </source>
</reference>
<dbReference type="OrthoDB" id="9801356at2"/>
<comment type="subcellular location">
    <subcellularLocation>
        <location evidence="1 6">Membrane</location>
        <topology evidence="1 6">Multi-pass membrane protein</topology>
    </subcellularLocation>
</comment>
<evidence type="ECO:0000256" key="2">
    <source>
        <dbReference type="ARBA" id="ARBA00009190"/>
    </source>
</evidence>
<gene>
    <name evidence="7" type="ORF">SAMN04488038_11485</name>
</gene>
<organism evidence="7 8">
    <name type="scientific">Solimonas aquatica</name>
    <dbReference type="NCBI Taxonomy" id="489703"/>
    <lineage>
        <taxon>Bacteria</taxon>
        <taxon>Pseudomonadati</taxon>
        <taxon>Pseudomonadota</taxon>
        <taxon>Gammaproteobacteria</taxon>
        <taxon>Nevskiales</taxon>
        <taxon>Nevskiaceae</taxon>
        <taxon>Solimonas</taxon>
    </lineage>
</organism>
<dbReference type="AlphaFoldDB" id="A0A1H9KXH6"/>
<dbReference type="PANTHER" id="PTHR12608:SF1">
    <property type="entry name" value="TRANSMEMBRANE PROTEIN 165"/>
    <property type="match status" value="1"/>
</dbReference>
<dbReference type="PANTHER" id="PTHR12608">
    <property type="entry name" value="TRANSMEMBRANE PROTEIN HTP-1 RELATED"/>
    <property type="match status" value="1"/>
</dbReference>
<evidence type="ECO:0000256" key="5">
    <source>
        <dbReference type="ARBA" id="ARBA00023136"/>
    </source>
</evidence>
<evidence type="ECO:0000256" key="3">
    <source>
        <dbReference type="ARBA" id="ARBA00022692"/>
    </source>
</evidence>
<keyword evidence="5 6" id="KW-0472">Membrane</keyword>
<dbReference type="GO" id="GO:0016020">
    <property type="term" value="C:membrane"/>
    <property type="evidence" value="ECO:0007669"/>
    <property type="project" value="UniProtKB-SubCell"/>
</dbReference>
<name>A0A1H9KXH6_9GAMM</name>
<evidence type="ECO:0000313" key="7">
    <source>
        <dbReference type="EMBL" id="SER03872.1"/>
    </source>
</evidence>
<sequence>MEAFLVSAGAVLLGEIGDKTQLLALLLAARFRRPAPLIAGILVATVFNHALAAFVGGWLRAILPEHLLPWLVGGSFIAVGLWALKPDSVEDDEAQRAGQSAFWVTAVSFFIAEIGDKTQLATTVLAARFGELVPVVSGTTLGMLLADVPVIFLGAALAQRLPLKPIRFAAAALFIVLGITTILLRGLIGPTS</sequence>
<proteinExistence type="inferred from homology"/>
<dbReference type="STRING" id="489703.SAMN04488038_11485"/>
<evidence type="ECO:0000256" key="4">
    <source>
        <dbReference type="ARBA" id="ARBA00022989"/>
    </source>
</evidence>
<dbReference type="Pfam" id="PF01169">
    <property type="entry name" value="GDT1"/>
    <property type="match status" value="2"/>
</dbReference>
<dbReference type="RefSeq" id="WP_093288909.1">
    <property type="nucleotide sequence ID" value="NZ_FOFS01000014.1"/>
</dbReference>
<dbReference type="GO" id="GO:0046873">
    <property type="term" value="F:metal ion transmembrane transporter activity"/>
    <property type="evidence" value="ECO:0007669"/>
    <property type="project" value="InterPro"/>
</dbReference>
<evidence type="ECO:0000313" key="8">
    <source>
        <dbReference type="Proteomes" id="UP000199233"/>
    </source>
</evidence>
<dbReference type="EMBL" id="FOFS01000014">
    <property type="protein sequence ID" value="SER03872.1"/>
    <property type="molecule type" value="Genomic_DNA"/>
</dbReference>
<feature type="transmembrane region" description="Helical" evidence="6">
    <location>
        <begin position="33"/>
        <end position="55"/>
    </location>
</feature>
<evidence type="ECO:0000256" key="1">
    <source>
        <dbReference type="ARBA" id="ARBA00004141"/>
    </source>
</evidence>
<keyword evidence="3 6" id="KW-0812">Transmembrane</keyword>
<feature type="transmembrane region" description="Helical" evidence="6">
    <location>
        <begin position="67"/>
        <end position="84"/>
    </location>
</feature>
<feature type="transmembrane region" description="Helical" evidence="6">
    <location>
        <begin position="168"/>
        <end position="188"/>
    </location>
</feature>
<dbReference type="Proteomes" id="UP000199233">
    <property type="component" value="Unassembled WGS sequence"/>
</dbReference>
<feature type="transmembrane region" description="Helical" evidence="6">
    <location>
        <begin position="132"/>
        <end position="156"/>
    </location>
</feature>
<keyword evidence="4 6" id="KW-1133">Transmembrane helix</keyword>
<dbReference type="InterPro" id="IPR001727">
    <property type="entry name" value="GDT1-like"/>
</dbReference>
<comment type="similarity">
    <text evidence="2 6">Belongs to the GDT1 family.</text>
</comment>
<protein>
    <recommendedName>
        <fullName evidence="6">GDT1 family protein</fullName>
    </recommendedName>
</protein>
<keyword evidence="8" id="KW-1185">Reference proteome</keyword>
<accession>A0A1H9KXH6</accession>